<dbReference type="GO" id="GO:0005856">
    <property type="term" value="C:cytoskeleton"/>
    <property type="evidence" value="ECO:0007669"/>
    <property type="project" value="UniProtKB-SubCell"/>
</dbReference>
<evidence type="ECO:0000313" key="9">
    <source>
        <dbReference type="Proteomes" id="UP001168821"/>
    </source>
</evidence>
<dbReference type="GO" id="GO:0044782">
    <property type="term" value="P:cilium organization"/>
    <property type="evidence" value="ECO:0007669"/>
    <property type="project" value="TreeGrafter"/>
</dbReference>
<evidence type="ECO:0008006" key="10">
    <source>
        <dbReference type="Google" id="ProtNLM"/>
    </source>
</evidence>
<dbReference type="Proteomes" id="UP001168821">
    <property type="component" value="Unassembled WGS sequence"/>
</dbReference>
<reference evidence="8" key="1">
    <citation type="journal article" date="2023" name="G3 (Bethesda)">
        <title>Whole genome assemblies of Zophobas morio and Tenebrio molitor.</title>
        <authorList>
            <person name="Kaur S."/>
            <person name="Stinson S.A."/>
            <person name="diCenzo G.C."/>
        </authorList>
    </citation>
    <scope>NUCLEOTIDE SEQUENCE</scope>
    <source>
        <strain evidence="8">QUZm001</strain>
    </source>
</reference>
<dbReference type="CDD" id="cd23766">
    <property type="entry name" value="IQCG"/>
    <property type="match status" value="1"/>
</dbReference>
<evidence type="ECO:0000256" key="5">
    <source>
        <dbReference type="ARBA" id="ARBA00023273"/>
    </source>
</evidence>
<protein>
    <recommendedName>
        <fullName evidence="10">Dynein regulatory complex protein 10</fullName>
    </recommendedName>
</protein>
<feature type="compositionally biased region" description="Basic residues" evidence="7">
    <location>
        <begin position="396"/>
        <end position="414"/>
    </location>
</feature>
<dbReference type="GO" id="GO:0005737">
    <property type="term" value="C:cytoplasm"/>
    <property type="evidence" value="ECO:0007669"/>
    <property type="project" value="TreeGrafter"/>
</dbReference>
<dbReference type="PANTHER" id="PTHR14871">
    <property type="entry name" value="DYNEIN REGULATORY COMPLEX PROTEIN 9"/>
    <property type="match status" value="1"/>
</dbReference>
<evidence type="ECO:0000256" key="4">
    <source>
        <dbReference type="ARBA" id="ARBA00023212"/>
    </source>
</evidence>
<name>A0AA38IX10_9CUCU</name>
<evidence type="ECO:0000256" key="1">
    <source>
        <dbReference type="ARBA" id="ARBA00004245"/>
    </source>
</evidence>
<comment type="subcellular location">
    <subcellularLocation>
        <location evidence="2">Cell projection</location>
    </subcellularLocation>
    <subcellularLocation>
        <location evidence="1">Cytoplasm</location>
        <location evidence="1">Cytoskeleton</location>
    </subcellularLocation>
</comment>
<dbReference type="InterPro" id="IPR042618">
    <property type="entry name" value="IQCG"/>
</dbReference>
<sequence>MVKTFTNIWLDVAETSFQPVNLVSSTDTIHQYSEPHRSADEISIIASVQRMIATIPHDEAEEFKSPPERSFSNIFTNTKYFKPAFMHILEHCMTELLIIIGVNKPQVGEIETTPVMYIPIHLRFDLSEKNYTNVALDGKYTNMHKLQKDVKDVMSMINQVYNEMEIFSTCTALETMVNIQLHMKDDEEHLMARYQMLDTIYKNVQAELRNYEKNVRRKIFKELDDQATEATHDLKDLSEYVNAKTEYVQKWQQSREEQNLMRLQGRENFHKSTTEHYEHEKYCESIIHESVAKYYNEVKDDYFKQIEDLMAAYDKDLEDRDNTIYQMRLQLEKVQEEKNRQQKLYEDRNKAMEEWIEYKRKKREKIARQFLKNRAATKIQIWWRQVMVTRKLGPYRPKKGKKGDKKKKAGKNKK</sequence>
<dbReference type="AlphaFoldDB" id="A0AA38IX10"/>
<organism evidence="8 9">
    <name type="scientific">Zophobas morio</name>
    <dbReference type="NCBI Taxonomy" id="2755281"/>
    <lineage>
        <taxon>Eukaryota</taxon>
        <taxon>Metazoa</taxon>
        <taxon>Ecdysozoa</taxon>
        <taxon>Arthropoda</taxon>
        <taxon>Hexapoda</taxon>
        <taxon>Insecta</taxon>
        <taxon>Pterygota</taxon>
        <taxon>Neoptera</taxon>
        <taxon>Endopterygota</taxon>
        <taxon>Coleoptera</taxon>
        <taxon>Polyphaga</taxon>
        <taxon>Cucujiformia</taxon>
        <taxon>Tenebrionidae</taxon>
        <taxon>Zophobas</taxon>
    </lineage>
</organism>
<feature type="coiled-coil region" evidence="6">
    <location>
        <begin position="324"/>
        <end position="354"/>
    </location>
</feature>
<gene>
    <name evidence="8" type="ORF">Zmor_004996</name>
</gene>
<evidence type="ECO:0000256" key="6">
    <source>
        <dbReference type="SAM" id="Coils"/>
    </source>
</evidence>
<evidence type="ECO:0000256" key="2">
    <source>
        <dbReference type="ARBA" id="ARBA00004316"/>
    </source>
</evidence>
<keyword evidence="9" id="KW-1185">Reference proteome</keyword>
<keyword evidence="6" id="KW-0175">Coiled coil</keyword>
<comment type="caution">
    <text evidence="8">The sequence shown here is derived from an EMBL/GenBank/DDBJ whole genome shotgun (WGS) entry which is preliminary data.</text>
</comment>
<evidence type="ECO:0000256" key="7">
    <source>
        <dbReference type="SAM" id="MobiDB-lite"/>
    </source>
</evidence>
<evidence type="ECO:0000313" key="8">
    <source>
        <dbReference type="EMBL" id="KAJ3660554.1"/>
    </source>
</evidence>
<dbReference type="GO" id="GO:0031514">
    <property type="term" value="C:motile cilium"/>
    <property type="evidence" value="ECO:0007669"/>
    <property type="project" value="TreeGrafter"/>
</dbReference>
<dbReference type="PANTHER" id="PTHR14871:SF1">
    <property type="entry name" value="DYNEIN REGULATORY COMPLEX PROTEIN 9"/>
    <property type="match status" value="1"/>
</dbReference>
<evidence type="ECO:0000256" key="3">
    <source>
        <dbReference type="ARBA" id="ARBA00022490"/>
    </source>
</evidence>
<feature type="region of interest" description="Disordered" evidence="7">
    <location>
        <begin position="393"/>
        <end position="414"/>
    </location>
</feature>
<proteinExistence type="predicted"/>
<accession>A0AA38IX10</accession>
<keyword evidence="5" id="KW-0966">Cell projection</keyword>
<keyword evidence="3" id="KW-0963">Cytoplasm</keyword>
<dbReference type="EMBL" id="JALNTZ010000002">
    <property type="protein sequence ID" value="KAJ3660554.1"/>
    <property type="molecule type" value="Genomic_DNA"/>
</dbReference>
<keyword evidence="4" id="KW-0206">Cytoskeleton</keyword>